<dbReference type="AlphaFoldDB" id="A0A6J7VWK4"/>
<dbReference type="SUPFAM" id="SSF52540">
    <property type="entry name" value="P-loop containing nucleoside triphosphate hydrolases"/>
    <property type="match status" value="1"/>
</dbReference>
<reference evidence="1" key="1">
    <citation type="submission" date="2020-05" db="EMBL/GenBank/DDBJ databases">
        <authorList>
            <person name="Chiriac C."/>
            <person name="Salcher M."/>
            <person name="Ghai R."/>
            <person name="Kavagutti S V."/>
        </authorList>
    </citation>
    <scope>NUCLEOTIDE SEQUENCE</scope>
</reference>
<name>A0A6J7VWK4_9ZZZZ</name>
<accession>A0A6J7VWK4</accession>
<protein>
    <submittedName>
        <fullName evidence="1">Unannotated protein</fullName>
    </submittedName>
</protein>
<organism evidence="1">
    <name type="scientific">freshwater metagenome</name>
    <dbReference type="NCBI Taxonomy" id="449393"/>
    <lineage>
        <taxon>unclassified sequences</taxon>
        <taxon>metagenomes</taxon>
        <taxon>ecological metagenomes</taxon>
    </lineage>
</organism>
<proteinExistence type="predicted"/>
<dbReference type="InterPro" id="IPR027417">
    <property type="entry name" value="P-loop_NTPase"/>
</dbReference>
<sequence>MTLIVTGTTGGLTDLGTVSLHLATLWPHPVTVIEADPDGGRLAARHNWELRPGLAELAGHLRTPATSTLDPATLCREYRNHVSVVVAPPSAEQVIAALSVIGPHVRNIEQFIGGDIVIDVGRVRPNSPAAELIRQADIRLLITRTDLDDVVVLVHRQQLLNDFGLWKILAAGGRYTVKELSQAVEFPVLADLLPADRKSSASLRKAITALANELQPNRLSSLAVV</sequence>
<gene>
    <name evidence="1" type="ORF">UFOPK4422_01181</name>
</gene>
<dbReference type="EMBL" id="CAFBRX010000127">
    <property type="protein sequence ID" value="CAB5128642.1"/>
    <property type="molecule type" value="Genomic_DNA"/>
</dbReference>
<evidence type="ECO:0000313" key="1">
    <source>
        <dbReference type="EMBL" id="CAB5128642.1"/>
    </source>
</evidence>